<evidence type="ECO:0000313" key="4">
    <source>
        <dbReference type="Proteomes" id="UP000709466"/>
    </source>
</evidence>
<dbReference type="InterPro" id="IPR036566">
    <property type="entry name" value="PYNP-like_C_sf"/>
</dbReference>
<keyword evidence="2" id="KW-1133">Transmembrane helix</keyword>
<dbReference type="InterPro" id="IPR018723">
    <property type="entry name" value="DUF2254_membrane"/>
</dbReference>
<proteinExistence type="predicted"/>
<protein>
    <submittedName>
        <fullName evidence="3">DUF2254 domain-containing protein</fullName>
    </submittedName>
</protein>
<dbReference type="RefSeq" id="WP_167639358.1">
    <property type="nucleotide sequence ID" value="NZ_JAATOP010000017.1"/>
</dbReference>
<keyword evidence="4" id="KW-1185">Reference proteome</keyword>
<gene>
    <name evidence="3" type="ORF">HCZ30_16215</name>
</gene>
<keyword evidence="2" id="KW-0812">Transmembrane</keyword>
<reference evidence="3 4" key="1">
    <citation type="submission" date="2020-03" db="EMBL/GenBank/DDBJ databases">
        <title>Bacterial isolates of synthetic phycosphere.</title>
        <authorList>
            <person name="Fu H."/>
            <person name="Moran M.A."/>
        </authorList>
    </citation>
    <scope>NUCLEOTIDE SEQUENCE [LARGE SCALE GENOMIC DNA]</scope>
    <source>
        <strain evidence="3 4">HF1</strain>
    </source>
</reference>
<feature type="transmembrane region" description="Helical" evidence="2">
    <location>
        <begin position="132"/>
        <end position="154"/>
    </location>
</feature>
<keyword evidence="2" id="KW-0472">Membrane</keyword>
<evidence type="ECO:0000313" key="3">
    <source>
        <dbReference type="EMBL" id="NIY73975.1"/>
    </source>
</evidence>
<dbReference type="EMBL" id="JAATOP010000017">
    <property type="protein sequence ID" value="NIY73975.1"/>
    <property type="molecule type" value="Genomic_DNA"/>
</dbReference>
<keyword evidence="1" id="KW-0808">Transferase</keyword>
<dbReference type="Proteomes" id="UP000709466">
    <property type="component" value="Unassembled WGS sequence"/>
</dbReference>
<accession>A0ABX0W2X5</accession>
<dbReference type="Pfam" id="PF10011">
    <property type="entry name" value="DUF2254"/>
    <property type="match status" value="1"/>
</dbReference>
<dbReference type="SUPFAM" id="SSF54680">
    <property type="entry name" value="Pyrimidine nucleoside phosphorylase C-terminal domain"/>
    <property type="match status" value="1"/>
</dbReference>
<feature type="transmembrane region" description="Helical" evidence="2">
    <location>
        <begin position="100"/>
        <end position="120"/>
    </location>
</feature>
<organism evidence="3 4">
    <name type="scientific">Marivivens donghaensis</name>
    <dbReference type="NCBI Taxonomy" id="1699413"/>
    <lineage>
        <taxon>Bacteria</taxon>
        <taxon>Pseudomonadati</taxon>
        <taxon>Pseudomonadota</taxon>
        <taxon>Alphaproteobacteria</taxon>
        <taxon>Rhodobacterales</taxon>
        <taxon>Paracoccaceae</taxon>
        <taxon>Marivivens group</taxon>
        <taxon>Marivivens</taxon>
    </lineage>
</organism>
<comment type="caution">
    <text evidence="3">The sequence shown here is derived from an EMBL/GenBank/DDBJ whole genome shotgun (WGS) entry which is preliminary data.</text>
</comment>
<evidence type="ECO:0000256" key="2">
    <source>
        <dbReference type="SAM" id="Phobius"/>
    </source>
</evidence>
<feature type="transmembrane region" description="Helical" evidence="2">
    <location>
        <begin position="56"/>
        <end position="79"/>
    </location>
</feature>
<name>A0ABX0W2X5_9RHOB</name>
<evidence type="ECO:0000256" key="1">
    <source>
        <dbReference type="ARBA" id="ARBA00022679"/>
    </source>
</evidence>
<sequence length="410" mass="45221">MRAFLYRLRLWARKLGVRVVSIAALSVLSVFAAKYSGVYVPAGVAEKIGADSVVSLLNIIANSMLTVTTFSLSVMVTIHRNASSQWTPRAHRMHLRDSRTQTVIATFLGAYIYALLSLILLDTPYFGDKEVVALFVTTLGVIAWIVYQMLMWVLHLQTFGSLEQTADRIHEQTRDALQLRMAHPCLGGHALLDRAIIPMGAKPVFASRSGYVVRMMASALDSAAEDCGGAIYIIVDVGEHITKGDPIAFTTGHTERMTEAVEQNIDIGHHRDIEQDPNFGLLMLAEIGEKALSPGVNDGGTAIDMIDRMAELAETHEDLGETTYSNLWMPPLNTGDIIRRPFDLISRYAITSLEVQEVLLKRLDILSRHPDLEIAKAAREVAQDAFDRAQEALPTKVDKAKLVKPQCLTG</sequence>